<accession>K1QAI7</accession>
<name>K1QAI7_MAGGI</name>
<reference evidence="1" key="1">
    <citation type="journal article" date="2012" name="Nature">
        <title>The oyster genome reveals stress adaptation and complexity of shell formation.</title>
        <authorList>
            <person name="Zhang G."/>
            <person name="Fang X."/>
            <person name="Guo X."/>
            <person name="Li L."/>
            <person name="Luo R."/>
            <person name="Xu F."/>
            <person name="Yang P."/>
            <person name="Zhang L."/>
            <person name="Wang X."/>
            <person name="Qi H."/>
            <person name="Xiong Z."/>
            <person name="Que H."/>
            <person name="Xie Y."/>
            <person name="Holland P.W."/>
            <person name="Paps J."/>
            <person name="Zhu Y."/>
            <person name="Wu F."/>
            <person name="Chen Y."/>
            <person name="Wang J."/>
            <person name="Peng C."/>
            <person name="Meng J."/>
            <person name="Yang L."/>
            <person name="Liu J."/>
            <person name="Wen B."/>
            <person name="Zhang N."/>
            <person name="Huang Z."/>
            <person name="Zhu Q."/>
            <person name="Feng Y."/>
            <person name="Mount A."/>
            <person name="Hedgecock D."/>
            <person name="Xu Z."/>
            <person name="Liu Y."/>
            <person name="Domazet-Loso T."/>
            <person name="Du Y."/>
            <person name="Sun X."/>
            <person name="Zhang S."/>
            <person name="Liu B."/>
            <person name="Cheng P."/>
            <person name="Jiang X."/>
            <person name="Li J."/>
            <person name="Fan D."/>
            <person name="Wang W."/>
            <person name="Fu W."/>
            <person name="Wang T."/>
            <person name="Wang B."/>
            <person name="Zhang J."/>
            <person name="Peng Z."/>
            <person name="Li Y."/>
            <person name="Li N."/>
            <person name="Wang J."/>
            <person name="Chen M."/>
            <person name="He Y."/>
            <person name="Tan F."/>
            <person name="Song X."/>
            <person name="Zheng Q."/>
            <person name="Huang R."/>
            <person name="Yang H."/>
            <person name="Du X."/>
            <person name="Chen L."/>
            <person name="Yang M."/>
            <person name="Gaffney P.M."/>
            <person name="Wang S."/>
            <person name="Luo L."/>
            <person name="She Z."/>
            <person name="Ming Y."/>
            <person name="Huang W."/>
            <person name="Zhang S."/>
            <person name="Huang B."/>
            <person name="Zhang Y."/>
            <person name="Qu T."/>
            <person name="Ni P."/>
            <person name="Miao G."/>
            <person name="Wang J."/>
            <person name="Wang Q."/>
            <person name="Steinberg C.E."/>
            <person name="Wang H."/>
            <person name="Li N."/>
            <person name="Qian L."/>
            <person name="Zhang G."/>
            <person name="Li Y."/>
            <person name="Yang H."/>
            <person name="Liu X."/>
            <person name="Wang J."/>
            <person name="Yin Y."/>
            <person name="Wang J."/>
        </authorList>
    </citation>
    <scope>NUCLEOTIDE SEQUENCE [LARGE SCALE GENOMIC DNA]</scope>
    <source>
        <strain evidence="1">05x7-T-G4-1.051#20</strain>
    </source>
</reference>
<sequence>MVAGQRQTNHREPIVNVGNVTQADARALYELVIWSSHICDERFDLRDSVSTHVYQVMRYT</sequence>
<dbReference type="AlphaFoldDB" id="K1QAI7"/>
<dbReference type="HOGENOM" id="CLU_2943948_0_0_1"/>
<dbReference type="InParanoid" id="K1QAI7"/>
<proteinExistence type="predicted"/>
<dbReference type="EMBL" id="JH815902">
    <property type="protein sequence ID" value="EKC30948.1"/>
    <property type="molecule type" value="Genomic_DNA"/>
</dbReference>
<organism evidence="1">
    <name type="scientific">Magallana gigas</name>
    <name type="common">Pacific oyster</name>
    <name type="synonym">Crassostrea gigas</name>
    <dbReference type="NCBI Taxonomy" id="29159"/>
    <lineage>
        <taxon>Eukaryota</taxon>
        <taxon>Metazoa</taxon>
        <taxon>Spiralia</taxon>
        <taxon>Lophotrochozoa</taxon>
        <taxon>Mollusca</taxon>
        <taxon>Bivalvia</taxon>
        <taxon>Autobranchia</taxon>
        <taxon>Pteriomorphia</taxon>
        <taxon>Ostreida</taxon>
        <taxon>Ostreoidea</taxon>
        <taxon>Ostreidae</taxon>
        <taxon>Magallana</taxon>
    </lineage>
</organism>
<gene>
    <name evidence="1" type="ORF">CGI_10012859</name>
</gene>
<protein>
    <submittedName>
        <fullName evidence="1">Uncharacterized protein</fullName>
    </submittedName>
</protein>
<evidence type="ECO:0000313" key="1">
    <source>
        <dbReference type="EMBL" id="EKC30948.1"/>
    </source>
</evidence>